<sequence>SDIKLTQSLLNALKKEKENKVQLIENINRQRQEDPHDCCVSESYTNAFFHVIPAIDYKSEGIIYYDQKARQMRVTVSVNG</sequence>
<accession>A0A8S2WEU8</accession>
<gene>
    <name evidence="1" type="ORF">BYL167_LOCUS32887</name>
</gene>
<dbReference type="Proteomes" id="UP000681967">
    <property type="component" value="Unassembled WGS sequence"/>
</dbReference>
<proteinExistence type="predicted"/>
<dbReference type="EMBL" id="CAJOBH010062247">
    <property type="protein sequence ID" value="CAF4430695.1"/>
    <property type="molecule type" value="Genomic_DNA"/>
</dbReference>
<reference evidence="1" key="1">
    <citation type="submission" date="2021-02" db="EMBL/GenBank/DDBJ databases">
        <authorList>
            <person name="Nowell W R."/>
        </authorList>
    </citation>
    <scope>NUCLEOTIDE SEQUENCE</scope>
</reference>
<protein>
    <submittedName>
        <fullName evidence="1">Uncharacterized protein</fullName>
    </submittedName>
</protein>
<name>A0A8S2WEU8_9BILA</name>
<evidence type="ECO:0000313" key="1">
    <source>
        <dbReference type="EMBL" id="CAF4430695.1"/>
    </source>
</evidence>
<dbReference type="AlphaFoldDB" id="A0A8S2WEU8"/>
<evidence type="ECO:0000313" key="2">
    <source>
        <dbReference type="Proteomes" id="UP000681967"/>
    </source>
</evidence>
<feature type="non-terminal residue" evidence="1">
    <location>
        <position position="1"/>
    </location>
</feature>
<comment type="caution">
    <text evidence="1">The sequence shown here is derived from an EMBL/GenBank/DDBJ whole genome shotgun (WGS) entry which is preliminary data.</text>
</comment>
<feature type="non-terminal residue" evidence="1">
    <location>
        <position position="80"/>
    </location>
</feature>
<organism evidence="1 2">
    <name type="scientific">Rotaria magnacalcarata</name>
    <dbReference type="NCBI Taxonomy" id="392030"/>
    <lineage>
        <taxon>Eukaryota</taxon>
        <taxon>Metazoa</taxon>
        <taxon>Spiralia</taxon>
        <taxon>Gnathifera</taxon>
        <taxon>Rotifera</taxon>
        <taxon>Eurotatoria</taxon>
        <taxon>Bdelloidea</taxon>
        <taxon>Philodinida</taxon>
        <taxon>Philodinidae</taxon>
        <taxon>Rotaria</taxon>
    </lineage>
</organism>